<dbReference type="RefSeq" id="WP_311034311.1">
    <property type="nucleotide sequence ID" value="NZ_CP117522.1"/>
</dbReference>
<gene>
    <name evidence="1" type="ORF">PS467_05885</name>
</gene>
<evidence type="ECO:0000313" key="2">
    <source>
        <dbReference type="Proteomes" id="UP001305606"/>
    </source>
</evidence>
<sequence length="56" mass="5574">MREDHGMFRLAFLTPTSAVADAPKAAVPSPTPAAAVALTTDPPAAVPAACLDGARS</sequence>
<accession>A0ABY9UQS0</accession>
<name>A0ABY9UQS0_9ACTN</name>
<dbReference type="Proteomes" id="UP001305606">
    <property type="component" value="Chromosome"/>
</dbReference>
<reference evidence="1 2" key="1">
    <citation type="submission" date="2023-02" db="EMBL/GenBank/DDBJ databases">
        <title>Streptomyces sp. SCA4-21 with antifungal activity against Fusarium oxysporum f. sp. cubense, Streptomyces sp. SCA2-17 with antifungal activity against Fusarium oxysporum f. sp. cubense.</title>
        <authorList>
            <person name="Qi D."/>
        </authorList>
    </citation>
    <scope>NUCLEOTIDE SEQUENCE [LARGE SCALE GENOMIC DNA]</scope>
    <source>
        <strain evidence="1 2">SCA4-21</strain>
    </source>
</reference>
<organism evidence="1 2">
    <name type="scientific">Streptomyces luomodiensis</name>
    <dbReference type="NCBI Taxonomy" id="3026192"/>
    <lineage>
        <taxon>Bacteria</taxon>
        <taxon>Bacillati</taxon>
        <taxon>Actinomycetota</taxon>
        <taxon>Actinomycetes</taxon>
        <taxon>Kitasatosporales</taxon>
        <taxon>Streptomycetaceae</taxon>
        <taxon>Streptomyces</taxon>
    </lineage>
</organism>
<proteinExistence type="predicted"/>
<evidence type="ECO:0000313" key="1">
    <source>
        <dbReference type="EMBL" id="WNE94910.1"/>
    </source>
</evidence>
<protein>
    <submittedName>
        <fullName evidence="1">Uncharacterized protein</fullName>
    </submittedName>
</protein>
<dbReference type="EMBL" id="CP117522">
    <property type="protein sequence ID" value="WNE94910.1"/>
    <property type="molecule type" value="Genomic_DNA"/>
</dbReference>
<keyword evidence="2" id="KW-1185">Reference proteome</keyword>